<accession>A0A8H5NKD8</accession>
<evidence type="ECO:0000313" key="1">
    <source>
        <dbReference type="EMBL" id="KAF5568779.1"/>
    </source>
</evidence>
<evidence type="ECO:0000313" key="2">
    <source>
        <dbReference type="Proteomes" id="UP000582016"/>
    </source>
</evidence>
<sequence length="129" mass="15406">MSEPTSITRPTHIHTIWRKRERKLSTTRKLIGKVTGNPEKKLYEFIIKHEIHWNSQWDEKKRLRLTIQMGNDKSPEETVADFCALIQDEGLDKYWEYVTQAHTDDPKKVDQRVYKIDRDLDKKALTNKL</sequence>
<dbReference type="AlphaFoldDB" id="A0A8H5NKD8"/>
<gene>
    <name evidence="1" type="ORF">FPHYL_2585</name>
</gene>
<keyword evidence="2" id="KW-1185">Reference proteome</keyword>
<comment type="caution">
    <text evidence="1">The sequence shown here is derived from an EMBL/GenBank/DDBJ whole genome shotgun (WGS) entry which is preliminary data.</text>
</comment>
<organism evidence="1 2">
    <name type="scientific">Fusarium phyllophilum</name>
    <dbReference type="NCBI Taxonomy" id="47803"/>
    <lineage>
        <taxon>Eukaryota</taxon>
        <taxon>Fungi</taxon>
        <taxon>Dikarya</taxon>
        <taxon>Ascomycota</taxon>
        <taxon>Pezizomycotina</taxon>
        <taxon>Sordariomycetes</taxon>
        <taxon>Hypocreomycetidae</taxon>
        <taxon>Hypocreales</taxon>
        <taxon>Nectriaceae</taxon>
        <taxon>Fusarium</taxon>
        <taxon>Fusarium fujikuroi species complex</taxon>
    </lineage>
</organism>
<name>A0A8H5NKD8_9HYPO</name>
<dbReference type="EMBL" id="JAAOAQ010000078">
    <property type="protein sequence ID" value="KAF5568779.1"/>
    <property type="molecule type" value="Genomic_DNA"/>
</dbReference>
<proteinExistence type="predicted"/>
<protein>
    <submittedName>
        <fullName evidence="1">Uncharacterized protein</fullName>
    </submittedName>
</protein>
<dbReference type="OrthoDB" id="5066208at2759"/>
<dbReference type="Proteomes" id="UP000582016">
    <property type="component" value="Unassembled WGS sequence"/>
</dbReference>
<reference evidence="1 2" key="1">
    <citation type="submission" date="2020-05" db="EMBL/GenBank/DDBJ databases">
        <title>Identification and distribution of gene clusters putatively required for synthesis of sphingolipid metabolism inhibitors in phylogenetically diverse species of the filamentous fungus Fusarium.</title>
        <authorList>
            <person name="Kim H.-S."/>
            <person name="Busman M."/>
            <person name="Brown D.W."/>
            <person name="Divon H."/>
            <person name="Uhlig S."/>
            <person name="Proctor R.H."/>
        </authorList>
    </citation>
    <scope>NUCLEOTIDE SEQUENCE [LARGE SCALE GENOMIC DNA]</scope>
    <source>
        <strain evidence="1 2">NRRL 13617</strain>
    </source>
</reference>